<proteinExistence type="predicted"/>
<sequence>MDGIHTCALKGLGLHRWALGVIHCKPVKSQFRDAKLQAEIIQVKARLQAELVAVLLFVAVPQRPSAVAVRNNADMLRQAF</sequence>
<dbReference type="EMBL" id="VSSQ01134677">
    <property type="protein sequence ID" value="MPN60004.1"/>
    <property type="molecule type" value="Genomic_DNA"/>
</dbReference>
<gene>
    <name evidence="1" type="ORF">SDC9_207727</name>
</gene>
<evidence type="ECO:0000313" key="1">
    <source>
        <dbReference type="EMBL" id="MPN60004.1"/>
    </source>
</evidence>
<accession>A0A645JI57</accession>
<organism evidence="1">
    <name type="scientific">bioreactor metagenome</name>
    <dbReference type="NCBI Taxonomy" id="1076179"/>
    <lineage>
        <taxon>unclassified sequences</taxon>
        <taxon>metagenomes</taxon>
        <taxon>ecological metagenomes</taxon>
    </lineage>
</organism>
<comment type="caution">
    <text evidence="1">The sequence shown here is derived from an EMBL/GenBank/DDBJ whole genome shotgun (WGS) entry which is preliminary data.</text>
</comment>
<protein>
    <submittedName>
        <fullName evidence="1">Uncharacterized protein</fullName>
    </submittedName>
</protein>
<dbReference type="AlphaFoldDB" id="A0A645JI57"/>
<reference evidence="1" key="1">
    <citation type="submission" date="2019-08" db="EMBL/GenBank/DDBJ databases">
        <authorList>
            <person name="Kucharzyk K."/>
            <person name="Murdoch R.W."/>
            <person name="Higgins S."/>
            <person name="Loffler F."/>
        </authorList>
    </citation>
    <scope>NUCLEOTIDE SEQUENCE</scope>
</reference>
<name>A0A645JI57_9ZZZZ</name>